<dbReference type="InterPro" id="IPR003959">
    <property type="entry name" value="ATPase_AAA_core"/>
</dbReference>
<dbReference type="Proteomes" id="UP001392437">
    <property type="component" value="Unassembled WGS sequence"/>
</dbReference>
<feature type="compositionally biased region" description="Basic and acidic residues" evidence="1">
    <location>
        <begin position="471"/>
        <end position="482"/>
    </location>
</feature>
<feature type="domain" description="AAA+ ATPase lid" evidence="4">
    <location>
        <begin position="1053"/>
        <end position="1134"/>
    </location>
</feature>
<evidence type="ECO:0000313" key="5">
    <source>
        <dbReference type="EMBL" id="KAK8109445.1"/>
    </source>
</evidence>
<keyword evidence="6" id="KW-1185">Reference proteome</keyword>
<feature type="region of interest" description="Disordered" evidence="1">
    <location>
        <begin position="221"/>
        <end position="266"/>
    </location>
</feature>
<dbReference type="EMBL" id="JAQQWP010000007">
    <property type="protein sequence ID" value="KAK8109445.1"/>
    <property type="molecule type" value="Genomic_DNA"/>
</dbReference>
<evidence type="ECO:0000313" key="6">
    <source>
        <dbReference type="Proteomes" id="UP001392437"/>
    </source>
</evidence>
<evidence type="ECO:0008006" key="7">
    <source>
        <dbReference type="Google" id="ProtNLM"/>
    </source>
</evidence>
<evidence type="ECO:0000259" key="4">
    <source>
        <dbReference type="Pfam" id="PF23232"/>
    </source>
</evidence>
<dbReference type="AlphaFoldDB" id="A0AAW0QRT6"/>
<evidence type="ECO:0000256" key="2">
    <source>
        <dbReference type="SAM" id="Phobius"/>
    </source>
</evidence>
<feature type="region of interest" description="Disordered" evidence="1">
    <location>
        <begin position="1"/>
        <end position="26"/>
    </location>
</feature>
<accession>A0AAW0QRT6</accession>
<keyword evidence="2" id="KW-0812">Transmembrane</keyword>
<dbReference type="Gene3D" id="3.40.50.300">
    <property type="entry name" value="P-loop containing nucleotide triphosphate hydrolases"/>
    <property type="match status" value="1"/>
</dbReference>
<feature type="region of interest" description="Disordered" evidence="1">
    <location>
        <begin position="455"/>
        <end position="483"/>
    </location>
</feature>
<feature type="compositionally biased region" description="Polar residues" evidence="1">
    <location>
        <begin position="243"/>
        <end position="261"/>
    </location>
</feature>
<dbReference type="Pfam" id="PF00004">
    <property type="entry name" value="AAA"/>
    <property type="match status" value="1"/>
</dbReference>
<protein>
    <recommendedName>
        <fullName evidence="7">AAA+ ATPase domain-containing protein</fullName>
    </recommendedName>
</protein>
<dbReference type="InterPro" id="IPR056599">
    <property type="entry name" value="AAA_lid_fung"/>
</dbReference>
<dbReference type="SUPFAM" id="SSF52540">
    <property type="entry name" value="P-loop containing nucleoside triphosphate hydrolases"/>
    <property type="match status" value="1"/>
</dbReference>
<name>A0AAW0QRT6_9PEZI</name>
<dbReference type="PANTHER" id="PTHR46411">
    <property type="entry name" value="FAMILY ATPASE, PUTATIVE-RELATED"/>
    <property type="match status" value="1"/>
</dbReference>
<keyword evidence="2" id="KW-1133">Transmembrane helix</keyword>
<dbReference type="Pfam" id="PF23232">
    <property type="entry name" value="AAA_lid_13"/>
    <property type="match status" value="1"/>
</dbReference>
<gene>
    <name evidence="5" type="ORF">PG999_007582</name>
</gene>
<feature type="compositionally biased region" description="Polar residues" evidence="1">
    <location>
        <begin position="15"/>
        <end position="26"/>
    </location>
</feature>
<organism evidence="5 6">
    <name type="scientific">Apiospora kogelbergensis</name>
    <dbReference type="NCBI Taxonomy" id="1337665"/>
    <lineage>
        <taxon>Eukaryota</taxon>
        <taxon>Fungi</taxon>
        <taxon>Dikarya</taxon>
        <taxon>Ascomycota</taxon>
        <taxon>Pezizomycotina</taxon>
        <taxon>Sordariomycetes</taxon>
        <taxon>Xylariomycetidae</taxon>
        <taxon>Amphisphaeriales</taxon>
        <taxon>Apiosporaceae</taxon>
        <taxon>Apiospora</taxon>
    </lineage>
</organism>
<dbReference type="GO" id="GO:0016887">
    <property type="term" value="F:ATP hydrolysis activity"/>
    <property type="evidence" value="ECO:0007669"/>
    <property type="project" value="InterPro"/>
</dbReference>
<sequence length="1174" mass="131382">MSDTDINNPVDAGTRATQDNDSSVPNLASSAQAFTTGQLREFPGTTVNRESLQYCKSVANRISNLILEDLQGWNAEIPLYEPFVSRPAFLGRTEADAKLWMVVCCEERLRSRVKRFFNRPGVQELCNFQGRLEVATIQVYITKPATLLARTNIVAQLPGRIVQGFAHNNELCGAPLWAYNPATAASRQVTLGGVLEVTLNGRNKYLGMTVGHAVEGLEVGDDDTSQITTRPDMETDTCLERVSGSTGTESDSGAETASSLDQGDFQVVDSQTTLPQNQERDDPWETNSVIMTMTKAKADPEAGTYYDWALVDLGSLPNHMEVHNVGARRVDGQPLLPRVPSGQDLDGVQGSTIIVVSPEGPKSGTMSLLPSKLLLHPGRAFVDTFIVNLDEPYVLSRGDSGSWVMNSESGLVHGHLVASDVLGRGYVVPILDTFEDIKSHLGVTRVTFPGIPGQNNPSEAGFASLPPRYAPPDRPRTPEHEPPIAVIDHTNRKVLELIRYRDYAPERHRGDRRLYNNQDLAICSESLVYALRSVIRYYPELDLTAATLPHFVWPYPPLVHHYDELKAFKAECEAQSDSTACLMKRSIPEHVHILLNFLDEAVMDQVNEERARNRNGLYTFDFAWVSQKPGTTVVYGRDGADRAGWPRRPVFPDDPEHEWPGLKSRGPFVVLPPRTEDFGVATWDFGGWRLECDGRVLGRVVYATTIRPFLGVRERPWRVLEPDSWQHDEEVSESLPGSPVEPFLGNESSFDVRYAISSGGYWNRDIRDVQYWRFKGVTAEYPQEEVNKYLTQINPISSPNQANQLTYFEVDSLVVVDHQEALDRHPEEGVPPFMSGVDLAAWSPHCACHVCSEEGHGLGSSSSSTMGERAFAQYRRIDPTSGQERLHTTGLKPLSWRDDPMKELVMDEKQRQSLTRLAEGDRNGFLLHLYGGSGLGKTFTAECIAEHSKKPLMTIPSSNLIASEADHRPAMKNLFRRANRWRVILHFIDADHLLAESPSSSSGNPHIHEAFRAAFRDALEVSQGLVILETNRKDDLSKDIVSKAHVQICYPSFSEDQRKKVWETVCDNYYRTKQIYLEDSARKIIKTPIVEALKWNGKDMRRVIDGATALATKNDDASEIRVTRKDVEDMMELSGMAVFPRKREIEWGLVAITLPIWLLTLIMTNPSIGSYFTR</sequence>
<proteinExistence type="predicted"/>
<keyword evidence="2" id="KW-0472">Membrane</keyword>
<evidence type="ECO:0000259" key="3">
    <source>
        <dbReference type="Pfam" id="PF00004"/>
    </source>
</evidence>
<reference evidence="5 6" key="1">
    <citation type="submission" date="2023-01" db="EMBL/GenBank/DDBJ databases">
        <title>Analysis of 21 Apiospora genomes using comparative genomics revels a genus with tremendous synthesis potential of carbohydrate active enzymes and secondary metabolites.</title>
        <authorList>
            <person name="Sorensen T."/>
        </authorList>
    </citation>
    <scope>NUCLEOTIDE SEQUENCE [LARGE SCALE GENOMIC DNA]</scope>
    <source>
        <strain evidence="5 6">CBS 117206</strain>
    </source>
</reference>
<dbReference type="GO" id="GO:0005524">
    <property type="term" value="F:ATP binding"/>
    <property type="evidence" value="ECO:0007669"/>
    <property type="project" value="InterPro"/>
</dbReference>
<evidence type="ECO:0000256" key="1">
    <source>
        <dbReference type="SAM" id="MobiDB-lite"/>
    </source>
</evidence>
<dbReference type="PANTHER" id="PTHR46411:SF2">
    <property type="entry name" value="AAA+ ATPASE DOMAIN-CONTAINING PROTEIN"/>
    <property type="match status" value="1"/>
</dbReference>
<feature type="domain" description="ATPase AAA-type core" evidence="3">
    <location>
        <begin position="929"/>
        <end position="1048"/>
    </location>
</feature>
<feature type="transmembrane region" description="Helical" evidence="2">
    <location>
        <begin position="1147"/>
        <end position="1164"/>
    </location>
</feature>
<dbReference type="InterPro" id="IPR027417">
    <property type="entry name" value="P-loop_NTPase"/>
</dbReference>
<comment type="caution">
    <text evidence="5">The sequence shown here is derived from an EMBL/GenBank/DDBJ whole genome shotgun (WGS) entry which is preliminary data.</text>
</comment>